<dbReference type="Pfam" id="PF01544">
    <property type="entry name" value="CorA"/>
    <property type="match status" value="1"/>
</dbReference>
<evidence type="ECO:0000256" key="8">
    <source>
        <dbReference type="RuleBase" id="RU362010"/>
    </source>
</evidence>
<keyword evidence="7 8" id="KW-0472">Membrane</keyword>
<gene>
    <name evidence="8 9" type="primary">corA</name>
    <name evidence="9" type="ORF">KK060_04270</name>
</gene>
<keyword evidence="6 8" id="KW-1133">Transmembrane helix</keyword>
<dbReference type="NCBIfam" id="TIGR00383">
    <property type="entry name" value="corA"/>
    <property type="match status" value="1"/>
</dbReference>
<proteinExistence type="inferred from homology"/>
<dbReference type="SUPFAM" id="SSF143865">
    <property type="entry name" value="CorA soluble domain-like"/>
    <property type="match status" value="1"/>
</dbReference>
<dbReference type="CDD" id="cd12828">
    <property type="entry name" value="TmCorA-like_1"/>
    <property type="match status" value="1"/>
</dbReference>
<evidence type="ECO:0000256" key="1">
    <source>
        <dbReference type="ARBA" id="ARBA00004651"/>
    </source>
</evidence>
<name>A0ABS5VR43_9BACT</name>
<dbReference type="InterPro" id="IPR004488">
    <property type="entry name" value="Mg/Co-transport_prot_CorA"/>
</dbReference>
<reference evidence="9 10" key="1">
    <citation type="submission" date="2021-05" db="EMBL/GenBank/DDBJ databases">
        <title>A Polyphasic approach of four new species of the genus Ohtaekwangia: Ohtaekwangia histidinii sp. nov., Ohtaekwangia cretensis sp. nov., Ohtaekwangia indiensis sp. nov., Ohtaekwangia reichenbachii sp. nov. from diverse environment.</title>
        <authorList>
            <person name="Octaviana S."/>
        </authorList>
    </citation>
    <scope>NUCLEOTIDE SEQUENCE [LARGE SCALE GENOMIC DNA]</scope>
    <source>
        <strain evidence="9 10">PWU20</strain>
    </source>
</reference>
<dbReference type="PANTHER" id="PTHR46494:SF1">
    <property type="entry name" value="CORA FAMILY METAL ION TRANSPORTER (EUROFUNG)"/>
    <property type="match status" value="1"/>
</dbReference>
<dbReference type="InterPro" id="IPR002523">
    <property type="entry name" value="MgTranspt_CorA/ZnTranspt_ZntB"/>
</dbReference>
<evidence type="ECO:0000256" key="6">
    <source>
        <dbReference type="ARBA" id="ARBA00022989"/>
    </source>
</evidence>
<comment type="similarity">
    <text evidence="2 8">Belongs to the CorA metal ion transporter (MIT) (TC 1.A.35) family.</text>
</comment>
<sequence>MTAKHLHLAHVDEVPKDKVILELITYNKEKYNKVEKFSVEELSNNIQEDCINWINLDGLTDTKIIDKLQSHFKLHSLLVEDVLNNQRPKSEEYDDHLFVTMKMLYKINGPDVDYEQISFVLGKNYLLTFQEKEGDLFDTFRERIRLDQGRVRKKQADYLLYRLMEIIVESYYNVLDNIGEQIDDIEDDIQQEASQNTFTKVQLIKRELIYLHKALYPLREAISRIIKNESDFIRDENIRFFSDINDHVIHMIDLLDTYRDLAATLTDLHINMQNQKLNEVIRILTIISTIFIPLTFIVGVYGMNFEYFPELKWKYGYFAVWGVMAVIAASMVGYFKYKKWL</sequence>
<keyword evidence="10" id="KW-1185">Reference proteome</keyword>
<evidence type="ECO:0000313" key="9">
    <source>
        <dbReference type="EMBL" id="MBT1702481.1"/>
    </source>
</evidence>
<keyword evidence="5 8" id="KW-0812">Transmembrane</keyword>
<evidence type="ECO:0000313" key="10">
    <source>
        <dbReference type="Proteomes" id="UP000772618"/>
    </source>
</evidence>
<comment type="function">
    <text evidence="8">Mediates influx of magnesium ions.</text>
</comment>
<organism evidence="9 10">
    <name type="scientific">Chryseosolibacter indicus</name>
    <dbReference type="NCBI Taxonomy" id="2782351"/>
    <lineage>
        <taxon>Bacteria</taxon>
        <taxon>Pseudomonadati</taxon>
        <taxon>Bacteroidota</taxon>
        <taxon>Cytophagia</taxon>
        <taxon>Cytophagales</taxon>
        <taxon>Chryseotaleaceae</taxon>
        <taxon>Chryseosolibacter</taxon>
    </lineage>
</organism>
<dbReference type="Gene3D" id="1.20.58.340">
    <property type="entry name" value="Magnesium transport protein CorA, transmembrane region"/>
    <property type="match status" value="2"/>
</dbReference>
<evidence type="ECO:0000256" key="5">
    <source>
        <dbReference type="ARBA" id="ARBA00022692"/>
    </source>
</evidence>
<dbReference type="InterPro" id="IPR045863">
    <property type="entry name" value="CorA_TM1_TM2"/>
</dbReference>
<keyword evidence="3 8" id="KW-0813">Transport</keyword>
<evidence type="ECO:0000256" key="2">
    <source>
        <dbReference type="ARBA" id="ARBA00009765"/>
    </source>
</evidence>
<feature type="transmembrane region" description="Helical" evidence="8">
    <location>
        <begin position="315"/>
        <end position="335"/>
    </location>
</feature>
<accession>A0ABS5VR43</accession>
<dbReference type="Gene3D" id="3.30.460.20">
    <property type="entry name" value="CorA soluble domain-like"/>
    <property type="match status" value="1"/>
</dbReference>
<comment type="subcellular location">
    <subcellularLocation>
        <location evidence="1">Cell membrane</location>
        <topology evidence="1">Multi-pass membrane protein</topology>
    </subcellularLocation>
    <subcellularLocation>
        <location evidence="8">Membrane</location>
        <topology evidence="8">Multi-pass membrane protein</topology>
    </subcellularLocation>
</comment>
<dbReference type="PANTHER" id="PTHR46494">
    <property type="entry name" value="CORA FAMILY METAL ION TRANSPORTER (EUROFUNG)"/>
    <property type="match status" value="1"/>
</dbReference>
<evidence type="ECO:0000256" key="7">
    <source>
        <dbReference type="ARBA" id="ARBA00023136"/>
    </source>
</evidence>
<dbReference type="RefSeq" id="WP_254152450.1">
    <property type="nucleotide sequence ID" value="NZ_JAHESD010000006.1"/>
</dbReference>
<dbReference type="EMBL" id="JAHESD010000006">
    <property type="protein sequence ID" value="MBT1702481.1"/>
    <property type="molecule type" value="Genomic_DNA"/>
</dbReference>
<keyword evidence="8" id="KW-0406">Ion transport</keyword>
<feature type="transmembrane region" description="Helical" evidence="8">
    <location>
        <begin position="280"/>
        <end position="303"/>
    </location>
</feature>
<keyword evidence="8" id="KW-0460">Magnesium</keyword>
<dbReference type="InterPro" id="IPR045861">
    <property type="entry name" value="CorA_cytoplasmic_dom"/>
</dbReference>
<evidence type="ECO:0000256" key="3">
    <source>
        <dbReference type="ARBA" id="ARBA00022448"/>
    </source>
</evidence>
<protein>
    <recommendedName>
        <fullName evidence="8">Magnesium transport protein CorA</fullName>
    </recommendedName>
</protein>
<evidence type="ECO:0000256" key="4">
    <source>
        <dbReference type="ARBA" id="ARBA00022475"/>
    </source>
</evidence>
<dbReference type="Proteomes" id="UP000772618">
    <property type="component" value="Unassembled WGS sequence"/>
</dbReference>
<keyword evidence="4 8" id="KW-1003">Cell membrane</keyword>
<comment type="caution">
    <text evidence="9">The sequence shown here is derived from an EMBL/GenBank/DDBJ whole genome shotgun (WGS) entry which is preliminary data.</text>
</comment>
<dbReference type="SUPFAM" id="SSF144083">
    <property type="entry name" value="Magnesium transport protein CorA, transmembrane region"/>
    <property type="match status" value="1"/>
</dbReference>